<evidence type="ECO:0000313" key="1">
    <source>
        <dbReference type="EMBL" id="KAK6342225.1"/>
    </source>
</evidence>
<dbReference type="AlphaFoldDB" id="A0AAV9UMV5"/>
<dbReference type="EMBL" id="JAVHNS010000010">
    <property type="protein sequence ID" value="KAK6342225.1"/>
    <property type="molecule type" value="Genomic_DNA"/>
</dbReference>
<gene>
    <name evidence="1" type="ORF">TWF730_001703</name>
</gene>
<protein>
    <submittedName>
        <fullName evidence="1">Uncharacterized protein</fullName>
    </submittedName>
</protein>
<reference evidence="1 2" key="1">
    <citation type="submission" date="2019-10" db="EMBL/GenBank/DDBJ databases">
        <authorList>
            <person name="Palmer J.M."/>
        </authorList>
    </citation>
    <scope>NUCLEOTIDE SEQUENCE [LARGE SCALE GENOMIC DNA]</scope>
    <source>
        <strain evidence="1 2">TWF730</strain>
    </source>
</reference>
<name>A0AAV9UMV5_9PEZI</name>
<accession>A0AAV9UMV5</accession>
<sequence>MEMLRYRPSLVVATSEEIELGSGGNKAIPVQFGNSAVPWNTADNPDTSNGVAGAWPLVTEGFIRD</sequence>
<comment type="caution">
    <text evidence="1">The sequence shown here is derived from an EMBL/GenBank/DDBJ whole genome shotgun (WGS) entry which is preliminary data.</text>
</comment>
<evidence type="ECO:0000313" key="2">
    <source>
        <dbReference type="Proteomes" id="UP001373714"/>
    </source>
</evidence>
<keyword evidence="2" id="KW-1185">Reference proteome</keyword>
<proteinExistence type="predicted"/>
<dbReference type="Proteomes" id="UP001373714">
    <property type="component" value="Unassembled WGS sequence"/>
</dbReference>
<organism evidence="1 2">
    <name type="scientific">Orbilia blumenaviensis</name>
    <dbReference type="NCBI Taxonomy" id="1796055"/>
    <lineage>
        <taxon>Eukaryota</taxon>
        <taxon>Fungi</taxon>
        <taxon>Dikarya</taxon>
        <taxon>Ascomycota</taxon>
        <taxon>Pezizomycotina</taxon>
        <taxon>Orbiliomycetes</taxon>
        <taxon>Orbiliales</taxon>
        <taxon>Orbiliaceae</taxon>
        <taxon>Orbilia</taxon>
    </lineage>
</organism>